<dbReference type="PANTHER" id="PTHR31490:SF35">
    <property type="entry name" value="ENDO-1,4-BETA-XYLANASE"/>
    <property type="match status" value="1"/>
</dbReference>
<evidence type="ECO:0000256" key="5">
    <source>
        <dbReference type="ARBA" id="ARBA00022525"/>
    </source>
</evidence>
<dbReference type="InterPro" id="IPR031158">
    <property type="entry name" value="GH10_AS"/>
</dbReference>
<dbReference type="Gene3D" id="3.20.20.80">
    <property type="entry name" value="Glycosidases"/>
    <property type="match status" value="1"/>
</dbReference>
<evidence type="ECO:0000256" key="3">
    <source>
        <dbReference type="ARBA" id="ARBA00004851"/>
    </source>
</evidence>
<evidence type="ECO:0000256" key="7">
    <source>
        <dbReference type="ARBA" id="ARBA00022801"/>
    </source>
</evidence>
<dbReference type="InterPro" id="IPR001000">
    <property type="entry name" value="GH10_dom"/>
</dbReference>
<organism evidence="15 16">
    <name type="scientific">Gymnopilus junonius</name>
    <name type="common">Spectacular rustgill mushroom</name>
    <name type="synonym">Gymnopilus spectabilis subsp. junonius</name>
    <dbReference type="NCBI Taxonomy" id="109634"/>
    <lineage>
        <taxon>Eukaryota</taxon>
        <taxon>Fungi</taxon>
        <taxon>Dikarya</taxon>
        <taxon>Basidiomycota</taxon>
        <taxon>Agaricomycotina</taxon>
        <taxon>Agaricomycetes</taxon>
        <taxon>Agaricomycetidae</taxon>
        <taxon>Agaricales</taxon>
        <taxon>Agaricineae</taxon>
        <taxon>Hymenogastraceae</taxon>
        <taxon>Gymnopilus</taxon>
    </lineage>
</organism>
<evidence type="ECO:0000256" key="12">
    <source>
        <dbReference type="RuleBase" id="RU361174"/>
    </source>
</evidence>
<evidence type="ECO:0000256" key="2">
    <source>
        <dbReference type="ARBA" id="ARBA00004613"/>
    </source>
</evidence>
<dbReference type="SMART" id="SM00633">
    <property type="entry name" value="Glyco_10"/>
    <property type="match status" value="1"/>
</dbReference>
<dbReference type="GO" id="GO:0045493">
    <property type="term" value="P:xylan catabolic process"/>
    <property type="evidence" value="ECO:0007669"/>
    <property type="project" value="UniProtKB-KW"/>
</dbReference>
<evidence type="ECO:0000256" key="10">
    <source>
        <dbReference type="ARBA" id="ARBA00023326"/>
    </source>
</evidence>
<reference evidence="15" key="1">
    <citation type="submission" date="2020-11" db="EMBL/GenBank/DDBJ databases">
        <authorList>
            <consortium name="DOE Joint Genome Institute"/>
            <person name="Ahrendt S."/>
            <person name="Riley R."/>
            <person name="Andreopoulos W."/>
            <person name="LaButti K."/>
            <person name="Pangilinan J."/>
            <person name="Ruiz-duenas F.J."/>
            <person name="Barrasa J.M."/>
            <person name="Sanchez-Garcia M."/>
            <person name="Camarero S."/>
            <person name="Miyauchi S."/>
            <person name="Serrano A."/>
            <person name="Linde D."/>
            <person name="Babiker R."/>
            <person name="Drula E."/>
            <person name="Ayuso-Fernandez I."/>
            <person name="Pacheco R."/>
            <person name="Padilla G."/>
            <person name="Ferreira P."/>
            <person name="Barriuso J."/>
            <person name="Kellner H."/>
            <person name="Castanera R."/>
            <person name="Alfaro M."/>
            <person name="Ramirez L."/>
            <person name="Pisabarro A.G."/>
            <person name="Kuo A."/>
            <person name="Tritt A."/>
            <person name="Lipzen A."/>
            <person name="He G."/>
            <person name="Yan M."/>
            <person name="Ng V."/>
            <person name="Cullen D."/>
            <person name="Martin F."/>
            <person name="Rosso M.-N."/>
            <person name="Henrissat B."/>
            <person name="Hibbett D."/>
            <person name="Martinez A.T."/>
            <person name="Grigoriev I.V."/>
        </authorList>
    </citation>
    <scope>NUCLEOTIDE SEQUENCE</scope>
    <source>
        <strain evidence="15">AH 44721</strain>
    </source>
</reference>
<dbReference type="PANTHER" id="PTHR31490">
    <property type="entry name" value="GLYCOSYL HYDROLASE"/>
    <property type="match status" value="1"/>
</dbReference>
<evidence type="ECO:0000259" key="14">
    <source>
        <dbReference type="PROSITE" id="PS51760"/>
    </source>
</evidence>
<evidence type="ECO:0000256" key="11">
    <source>
        <dbReference type="PROSITE-ProRule" id="PRU10061"/>
    </source>
</evidence>
<keyword evidence="9 12" id="KW-0326">Glycosidase</keyword>
<dbReference type="InterPro" id="IPR017853">
    <property type="entry name" value="GH"/>
</dbReference>
<dbReference type="PRINTS" id="PR00134">
    <property type="entry name" value="GLHYDRLASE10"/>
</dbReference>
<keyword evidence="8 12" id="KW-0119">Carbohydrate metabolism</keyword>
<dbReference type="EC" id="3.2.1.8" evidence="12"/>
<feature type="domain" description="GH10" evidence="14">
    <location>
        <begin position="20"/>
        <end position="337"/>
    </location>
</feature>
<keyword evidence="7 12" id="KW-0378">Hydrolase</keyword>
<accession>A0A9P5NZC2</accession>
<dbReference type="GO" id="GO:0005576">
    <property type="term" value="C:extracellular region"/>
    <property type="evidence" value="ECO:0007669"/>
    <property type="project" value="UniProtKB-SubCell"/>
</dbReference>
<dbReference type="Pfam" id="PF00331">
    <property type="entry name" value="Glyco_hydro_10"/>
    <property type="match status" value="1"/>
</dbReference>
<dbReference type="PROSITE" id="PS51760">
    <property type="entry name" value="GH10_2"/>
    <property type="match status" value="1"/>
</dbReference>
<keyword evidence="13" id="KW-0732">Signal</keyword>
<sequence>MILQPLLGLLALLQLATAIPTASTGLSTAAKSAGKKYFGSATDNPELTNTAYVAELSNVADFSQLTAENSMKWDAIEPNQGQFTFSQGDQILQLAQKNGQLMRGHNCVWHEQLPSWVTNTQWTNATLTAALTNHITNLIGHYKGDMYSWDVVNEPFNEDGSLFSSVFTEFIGPAYIPIALKTARAADPSTKLYINEFNIEFTGAKATAMLNLVKQLKQEGVPVDGIGFQCHFIVGEVPTSFQSILQQFTALGVEVAITELDIRMTLPETTALLQQQQTDYQTVINACRSVANCVGVTVWDYTDEFSWIPGAFPGMGDACPFDSNFNKKPAYQGILNGWA</sequence>
<keyword evidence="16" id="KW-1185">Reference proteome</keyword>
<feature type="chain" id="PRO_5040280605" description="Beta-xylanase" evidence="13">
    <location>
        <begin position="19"/>
        <end position="339"/>
    </location>
</feature>
<gene>
    <name evidence="15" type="ORF">CPB84DRAFT_1929582</name>
</gene>
<keyword evidence="6 15" id="KW-0858">Xylan degradation</keyword>
<evidence type="ECO:0000256" key="8">
    <source>
        <dbReference type="ARBA" id="ARBA00023277"/>
    </source>
</evidence>
<feature type="signal peptide" evidence="13">
    <location>
        <begin position="1"/>
        <end position="18"/>
    </location>
</feature>
<comment type="similarity">
    <text evidence="4 12">Belongs to the glycosyl hydrolase 10 (cellulase F) family.</text>
</comment>
<name>A0A9P5NZC2_GYMJU</name>
<evidence type="ECO:0000256" key="13">
    <source>
        <dbReference type="SAM" id="SignalP"/>
    </source>
</evidence>
<comment type="pathway">
    <text evidence="3">Glycan degradation; xylan degradation.</text>
</comment>
<evidence type="ECO:0000256" key="1">
    <source>
        <dbReference type="ARBA" id="ARBA00000681"/>
    </source>
</evidence>
<comment type="catalytic activity">
    <reaction evidence="1 12">
        <text>Endohydrolysis of (1-&gt;4)-beta-D-xylosidic linkages in xylans.</text>
        <dbReference type="EC" id="3.2.1.8"/>
    </reaction>
</comment>
<proteinExistence type="inferred from homology"/>
<feature type="active site" description="Nucleophile" evidence="11">
    <location>
        <position position="259"/>
    </location>
</feature>
<dbReference type="GO" id="GO:0031176">
    <property type="term" value="F:endo-1,4-beta-xylanase activity"/>
    <property type="evidence" value="ECO:0007669"/>
    <property type="project" value="UniProtKB-EC"/>
</dbReference>
<dbReference type="PROSITE" id="PS00591">
    <property type="entry name" value="GH10_1"/>
    <property type="match status" value="1"/>
</dbReference>
<evidence type="ECO:0000313" key="15">
    <source>
        <dbReference type="EMBL" id="KAF8910506.1"/>
    </source>
</evidence>
<protein>
    <recommendedName>
        <fullName evidence="12">Beta-xylanase</fullName>
        <ecNumber evidence="12">3.2.1.8</ecNumber>
    </recommendedName>
</protein>
<keyword evidence="5" id="KW-0964">Secreted</keyword>
<dbReference type="AlphaFoldDB" id="A0A9P5NZC2"/>
<comment type="subcellular location">
    <subcellularLocation>
        <location evidence="2">Secreted</location>
    </subcellularLocation>
</comment>
<evidence type="ECO:0000256" key="9">
    <source>
        <dbReference type="ARBA" id="ARBA00023295"/>
    </source>
</evidence>
<dbReference type="OrthoDB" id="3055998at2759"/>
<dbReference type="SUPFAM" id="SSF51445">
    <property type="entry name" value="(Trans)glycosidases"/>
    <property type="match status" value="1"/>
</dbReference>
<evidence type="ECO:0000256" key="4">
    <source>
        <dbReference type="ARBA" id="ARBA00007495"/>
    </source>
</evidence>
<keyword evidence="10 12" id="KW-0624">Polysaccharide degradation</keyword>
<comment type="caution">
    <text evidence="15">The sequence shown here is derived from an EMBL/GenBank/DDBJ whole genome shotgun (WGS) entry which is preliminary data.</text>
</comment>
<evidence type="ECO:0000313" key="16">
    <source>
        <dbReference type="Proteomes" id="UP000724874"/>
    </source>
</evidence>
<evidence type="ECO:0000256" key="6">
    <source>
        <dbReference type="ARBA" id="ARBA00022651"/>
    </source>
</evidence>
<dbReference type="EMBL" id="JADNYJ010000006">
    <property type="protein sequence ID" value="KAF8910506.1"/>
    <property type="molecule type" value="Genomic_DNA"/>
</dbReference>
<dbReference type="InterPro" id="IPR044846">
    <property type="entry name" value="GH10"/>
</dbReference>
<dbReference type="Proteomes" id="UP000724874">
    <property type="component" value="Unassembled WGS sequence"/>
</dbReference>